<dbReference type="InterPro" id="IPR011324">
    <property type="entry name" value="Cytotoxic_necrot_fac-like_cat"/>
</dbReference>
<sequence length="283" mass="31076">MIFENNPSACLNQSAEVPYITFPALSDISFVIHGFSTRLGGVSKDIFSSMNLASGSLPYKDDFSNVLENFERIAASIGIDPHSIVMSDQVHKTNIRLVDEFDLGKGLYHARDYKEIDGLITNKPGITLVTKYADCVPLFFVDIKKKAIGLTHSGWRGTVQKIGLLTVLKMKEAFNSSPEDMIAVIGPSICHNCYEVGEEVAKEFINSFSKTDIDKIIVSNANGGYQCNLWEANKAILIEAGLKQENIHMSGVCTSCRSDLLFSHRKTGGKRGSLAAFLAIRNT</sequence>
<keyword evidence="5" id="KW-0479">Metal-binding</keyword>
<dbReference type="Pfam" id="PF02578">
    <property type="entry name" value="Cu-oxidase_4"/>
    <property type="match status" value="1"/>
</dbReference>
<comment type="catalytic activity">
    <reaction evidence="8">
        <text>adenosine + H2O + H(+) = inosine + NH4(+)</text>
        <dbReference type="Rhea" id="RHEA:24408"/>
        <dbReference type="ChEBI" id="CHEBI:15377"/>
        <dbReference type="ChEBI" id="CHEBI:15378"/>
        <dbReference type="ChEBI" id="CHEBI:16335"/>
        <dbReference type="ChEBI" id="CHEBI:17596"/>
        <dbReference type="ChEBI" id="CHEBI:28938"/>
        <dbReference type="EC" id="3.5.4.4"/>
    </reaction>
    <physiologicalReaction direction="left-to-right" evidence="8">
        <dbReference type="Rhea" id="RHEA:24409"/>
    </physiologicalReaction>
</comment>
<keyword evidence="13" id="KW-1185">Reference proteome</keyword>
<dbReference type="CDD" id="cd16833">
    <property type="entry name" value="YfiH"/>
    <property type="match status" value="1"/>
</dbReference>
<dbReference type="NCBIfam" id="TIGR00726">
    <property type="entry name" value="peptidoglycan editing factor PgeF"/>
    <property type="match status" value="1"/>
</dbReference>
<proteinExistence type="inferred from homology"/>
<dbReference type="GO" id="GO:0016787">
    <property type="term" value="F:hydrolase activity"/>
    <property type="evidence" value="ECO:0007669"/>
    <property type="project" value="UniProtKB-KW"/>
</dbReference>
<dbReference type="Proteomes" id="UP000623269">
    <property type="component" value="Unassembled WGS sequence"/>
</dbReference>
<dbReference type="SUPFAM" id="SSF64438">
    <property type="entry name" value="CNF1/YfiH-like putative cysteine hydrolases"/>
    <property type="match status" value="1"/>
</dbReference>
<protein>
    <recommendedName>
        <fullName evidence="11">Purine nucleoside phosphorylase</fullName>
    </recommendedName>
</protein>
<evidence type="ECO:0000256" key="1">
    <source>
        <dbReference type="ARBA" id="ARBA00000553"/>
    </source>
</evidence>
<comment type="catalytic activity">
    <reaction evidence="10">
        <text>S-methyl-5'-thioadenosine + phosphate = 5-(methylsulfanyl)-alpha-D-ribose 1-phosphate + adenine</text>
        <dbReference type="Rhea" id="RHEA:11852"/>
        <dbReference type="ChEBI" id="CHEBI:16708"/>
        <dbReference type="ChEBI" id="CHEBI:17509"/>
        <dbReference type="ChEBI" id="CHEBI:43474"/>
        <dbReference type="ChEBI" id="CHEBI:58533"/>
        <dbReference type="EC" id="2.4.2.28"/>
    </reaction>
    <physiologicalReaction direction="left-to-right" evidence="10">
        <dbReference type="Rhea" id="RHEA:11853"/>
    </physiologicalReaction>
</comment>
<keyword evidence="7" id="KW-0862">Zinc</keyword>
<comment type="catalytic activity">
    <reaction evidence="1">
        <text>inosine + phosphate = alpha-D-ribose 1-phosphate + hypoxanthine</text>
        <dbReference type="Rhea" id="RHEA:27646"/>
        <dbReference type="ChEBI" id="CHEBI:17368"/>
        <dbReference type="ChEBI" id="CHEBI:17596"/>
        <dbReference type="ChEBI" id="CHEBI:43474"/>
        <dbReference type="ChEBI" id="CHEBI:57720"/>
        <dbReference type="EC" id="2.4.2.1"/>
    </reaction>
    <physiologicalReaction direction="left-to-right" evidence="1">
        <dbReference type="Rhea" id="RHEA:27647"/>
    </physiologicalReaction>
</comment>
<evidence type="ECO:0000313" key="13">
    <source>
        <dbReference type="Proteomes" id="UP000623269"/>
    </source>
</evidence>
<evidence type="ECO:0000256" key="5">
    <source>
        <dbReference type="ARBA" id="ARBA00022723"/>
    </source>
</evidence>
<dbReference type="InterPro" id="IPR038371">
    <property type="entry name" value="Cu_polyphenol_OxRdtase_sf"/>
</dbReference>
<dbReference type="Gene3D" id="3.60.140.10">
    <property type="entry name" value="CNF1/YfiH-like putative cysteine hydrolases"/>
    <property type="match status" value="1"/>
</dbReference>
<dbReference type="AlphaFoldDB" id="A0A8J7KUE7"/>
<organism evidence="12 13">
    <name type="scientific">Mobilitalea sibirica</name>
    <dbReference type="NCBI Taxonomy" id="1462919"/>
    <lineage>
        <taxon>Bacteria</taxon>
        <taxon>Bacillati</taxon>
        <taxon>Bacillota</taxon>
        <taxon>Clostridia</taxon>
        <taxon>Lachnospirales</taxon>
        <taxon>Lachnospiraceae</taxon>
        <taxon>Mobilitalea</taxon>
    </lineage>
</organism>
<evidence type="ECO:0000256" key="3">
    <source>
        <dbReference type="ARBA" id="ARBA00007353"/>
    </source>
</evidence>
<reference evidence="12" key="1">
    <citation type="submission" date="2020-12" db="EMBL/GenBank/DDBJ databases">
        <title>M. sibirica DSM 26468T genome.</title>
        <authorList>
            <person name="Thieme N."/>
            <person name="Rettenmaier R."/>
            <person name="Zverlov V."/>
            <person name="Liebl W."/>
        </authorList>
    </citation>
    <scope>NUCLEOTIDE SEQUENCE</scope>
    <source>
        <strain evidence="12">DSM 26468</strain>
    </source>
</reference>
<comment type="similarity">
    <text evidence="3 11">Belongs to the purine nucleoside phosphorylase YfiH/LACC1 family.</text>
</comment>
<dbReference type="GO" id="GO:0017061">
    <property type="term" value="F:S-methyl-5-thioadenosine phosphorylase activity"/>
    <property type="evidence" value="ECO:0007669"/>
    <property type="project" value="UniProtKB-EC"/>
</dbReference>
<gene>
    <name evidence="12" type="primary">pgeF</name>
    <name evidence="12" type="ORF">I5677_16025</name>
</gene>
<comment type="caution">
    <text evidence="12">The sequence shown here is derived from an EMBL/GenBank/DDBJ whole genome shotgun (WGS) entry which is preliminary data.</text>
</comment>
<dbReference type="PANTHER" id="PTHR30616">
    <property type="entry name" value="UNCHARACTERIZED PROTEIN YFIH"/>
    <property type="match status" value="1"/>
</dbReference>
<evidence type="ECO:0000256" key="4">
    <source>
        <dbReference type="ARBA" id="ARBA00022679"/>
    </source>
</evidence>
<accession>A0A8J7KUE7</accession>
<dbReference type="PANTHER" id="PTHR30616:SF2">
    <property type="entry name" value="PURINE NUCLEOSIDE PHOSPHORYLASE LACC1"/>
    <property type="match status" value="1"/>
</dbReference>
<comment type="function">
    <text evidence="2">Purine nucleoside enzyme that catalyzes the phosphorolysis of adenosine and inosine nucleosides, yielding D-ribose 1-phosphate and the respective free bases, adenine and hypoxanthine. Also catalyzes the phosphorolysis of S-methyl-5'-thioadenosine into adenine and S-methyl-5-thio-alpha-D-ribose 1-phosphate. Also has adenosine deaminase activity.</text>
</comment>
<evidence type="ECO:0000256" key="8">
    <source>
        <dbReference type="ARBA" id="ARBA00047989"/>
    </source>
</evidence>
<name>A0A8J7KUE7_9FIRM</name>
<keyword evidence="6" id="KW-0378">Hydrolase</keyword>
<evidence type="ECO:0000256" key="11">
    <source>
        <dbReference type="RuleBase" id="RU361274"/>
    </source>
</evidence>
<evidence type="ECO:0000256" key="9">
    <source>
        <dbReference type="ARBA" id="ARBA00048968"/>
    </source>
</evidence>
<evidence type="ECO:0000256" key="10">
    <source>
        <dbReference type="ARBA" id="ARBA00049893"/>
    </source>
</evidence>
<keyword evidence="4" id="KW-0808">Transferase</keyword>
<evidence type="ECO:0000256" key="7">
    <source>
        <dbReference type="ARBA" id="ARBA00022833"/>
    </source>
</evidence>
<dbReference type="EMBL" id="JAEAGR010000021">
    <property type="protein sequence ID" value="MBH1942411.1"/>
    <property type="molecule type" value="Genomic_DNA"/>
</dbReference>
<dbReference type="GO" id="GO:0005507">
    <property type="term" value="F:copper ion binding"/>
    <property type="evidence" value="ECO:0007669"/>
    <property type="project" value="TreeGrafter"/>
</dbReference>
<evidence type="ECO:0000256" key="6">
    <source>
        <dbReference type="ARBA" id="ARBA00022801"/>
    </source>
</evidence>
<dbReference type="InterPro" id="IPR003730">
    <property type="entry name" value="Cu_polyphenol_OxRdtase"/>
</dbReference>
<evidence type="ECO:0000313" key="12">
    <source>
        <dbReference type="EMBL" id="MBH1942411.1"/>
    </source>
</evidence>
<dbReference type="RefSeq" id="WP_197662663.1">
    <property type="nucleotide sequence ID" value="NZ_JAEAGR010000021.1"/>
</dbReference>
<evidence type="ECO:0000256" key="2">
    <source>
        <dbReference type="ARBA" id="ARBA00003215"/>
    </source>
</evidence>
<comment type="catalytic activity">
    <reaction evidence="9">
        <text>adenosine + phosphate = alpha-D-ribose 1-phosphate + adenine</text>
        <dbReference type="Rhea" id="RHEA:27642"/>
        <dbReference type="ChEBI" id="CHEBI:16335"/>
        <dbReference type="ChEBI" id="CHEBI:16708"/>
        <dbReference type="ChEBI" id="CHEBI:43474"/>
        <dbReference type="ChEBI" id="CHEBI:57720"/>
        <dbReference type="EC" id="2.4.2.1"/>
    </reaction>
    <physiologicalReaction direction="left-to-right" evidence="9">
        <dbReference type="Rhea" id="RHEA:27643"/>
    </physiologicalReaction>
</comment>